<dbReference type="Gene3D" id="1.10.287.1490">
    <property type="match status" value="1"/>
</dbReference>
<proteinExistence type="predicted"/>
<evidence type="ECO:0000256" key="2">
    <source>
        <dbReference type="SAM" id="SignalP"/>
    </source>
</evidence>
<dbReference type="Proteomes" id="UP000094527">
    <property type="component" value="Unassembled WGS sequence"/>
</dbReference>
<feature type="coiled-coil region" evidence="1">
    <location>
        <begin position="78"/>
        <end position="105"/>
    </location>
</feature>
<keyword evidence="2" id="KW-0732">Signal</keyword>
<evidence type="ECO:0000313" key="4">
    <source>
        <dbReference type="Proteomes" id="UP000094527"/>
    </source>
</evidence>
<dbReference type="OrthoDB" id="8291840at2759"/>
<feature type="chain" id="PRO_5008903629" evidence="2">
    <location>
        <begin position="18"/>
        <end position="241"/>
    </location>
</feature>
<keyword evidence="4" id="KW-1185">Reference proteome</keyword>
<accession>A0A1D2M8N7</accession>
<organism evidence="3 4">
    <name type="scientific">Orchesella cincta</name>
    <name type="common">Springtail</name>
    <name type="synonym">Podura cincta</name>
    <dbReference type="NCBI Taxonomy" id="48709"/>
    <lineage>
        <taxon>Eukaryota</taxon>
        <taxon>Metazoa</taxon>
        <taxon>Ecdysozoa</taxon>
        <taxon>Arthropoda</taxon>
        <taxon>Hexapoda</taxon>
        <taxon>Collembola</taxon>
        <taxon>Entomobryomorpha</taxon>
        <taxon>Entomobryoidea</taxon>
        <taxon>Orchesellidae</taxon>
        <taxon>Orchesellinae</taxon>
        <taxon>Orchesella</taxon>
    </lineage>
</organism>
<protein>
    <submittedName>
        <fullName evidence="3">Uncharacterized protein</fullName>
    </submittedName>
</protein>
<evidence type="ECO:0000256" key="1">
    <source>
        <dbReference type="SAM" id="Coils"/>
    </source>
</evidence>
<feature type="signal peptide" evidence="2">
    <location>
        <begin position="1"/>
        <end position="17"/>
    </location>
</feature>
<sequence length="241" mass="26906">MSPIIFFVTLVLGVVSATNSSSDYIQDVTTLPTEVLPQDIEVLPDDTEVLPTNEIFTALHTNYDTELSKLLAGLTEYFTEAQTDIKKLKKNRKAADTKIAGLEEEFETFYSEVRQNISRIDGKILHLTAVLATISQKVEALQTQSNTQLSGIRTDVASARNSIQSLTSSLNSLHQNVVTDIKLGPRQFNAVYRNNGYHDAYPWIITEVSNWNKDDFPDTVGRRQLLKKVGGVWRGMPAENS</sequence>
<comment type="caution">
    <text evidence="3">The sequence shown here is derived from an EMBL/GenBank/DDBJ whole genome shotgun (WGS) entry which is preliminary data.</text>
</comment>
<name>A0A1D2M8N7_ORCCI</name>
<dbReference type="AlphaFoldDB" id="A0A1D2M8N7"/>
<keyword evidence="1" id="KW-0175">Coiled coil</keyword>
<reference evidence="3 4" key="1">
    <citation type="journal article" date="2016" name="Genome Biol. Evol.">
        <title>Gene Family Evolution Reflects Adaptation to Soil Environmental Stressors in the Genome of the Collembolan Orchesella cincta.</title>
        <authorList>
            <person name="Faddeeva-Vakhrusheva A."/>
            <person name="Derks M.F."/>
            <person name="Anvar S.Y."/>
            <person name="Agamennone V."/>
            <person name="Suring W."/>
            <person name="Smit S."/>
            <person name="van Straalen N.M."/>
            <person name="Roelofs D."/>
        </authorList>
    </citation>
    <scope>NUCLEOTIDE SEQUENCE [LARGE SCALE GENOMIC DNA]</scope>
    <source>
        <tissue evidence="3">Mixed pool</tissue>
    </source>
</reference>
<evidence type="ECO:0000313" key="3">
    <source>
        <dbReference type="EMBL" id="ODM89264.1"/>
    </source>
</evidence>
<dbReference type="EMBL" id="LJIJ01002762">
    <property type="protein sequence ID" value="ODM89264.1"/>
    <property type="molecule type" value="Genomic_DNA"/>
</dbReference>
<gene>
    <name evidence="3" type="ORF">Ocin01_17419</name>
</gene>